<protein>
    <submittedName>
        <fullName evidence="2">Uncharacterized protein</fullName>
    </submittedName>
</protein>
<name>A0A8H6I416_9AGAR</name>
<dbReference type="OrthoDB" id="3056984at2759"/>
<evidence type="ECO:0000313" key="2">
    <source>
        <dbReference type="EMBL" id="KAF6758229.1"/>
    </source>
</evidence>
<feature type="compositionally biased region" description="Pro residues" evidence="1">
    <location>
        <begin position="1"/>
        <end position="11"/>
    </location>
</feature>
<feature type="region of interest" description="Disordered" evidence="1">
    <location>
        <begin position="1"/>
        <end position="23"/>
    </location>
</feature>
<gene>
    <name evidence="2" type="ORF">DFP72DRAFT_808075</name>
</gene>
<evidence type="ECO:0000256" key="1">
    <source>
        <dbReference type="SAM" id="MobiDB-lite"/>
    </source>
</evidence>
<proteinExistence type="predicted"/>
<dbReference type="Proteomes" id="UP000521943">
    <property type="component" value="Unassembled WGS sequence"/>
</dbReference>
<organism evidence="2 3">
    <name type="scientific">Ephemerocybe angulata</name>
    <dbReference type="NCBI Taxonomy" id="980116"/>
    <lineage>
        <taxon>Eukaryota</taxon>
        <taxon>Fungi</taxon>
        <taxon>Dikarya</taxon>
        <taxon>Basidiomycota</taxon>
        <taxon>Agaricomycotina</taxon>
        <taxon>Agaricomycetes</taxon>
        <taxon>Agaricomycetidae</taxon>
        <taxon>Agaricales</taxon>
        <taxon>Agaricineae</taxon>
        <taxon>Psathyrellaceae</taxon>
        <taxon>Ephemerocybe</taxon>
    </lineage>
</organism>
<accession>A0A8H6I416</accession>
<comment type="caution">
    <text evidence="2">The sequence shown here is derived from an EMBL/GenBank/DDBJ whole genome shotgun (WGS) entry which is preliminary data.</text>
</comment>
<evidence type="ECO:0000313" key="3">
    <source>
        <dbReference type="Proteomes" id="UP000521943"/>
    </source>
</evidence>
<sequence>MDHLPYSPPSAPYCATGPNQPDQAYPSQLEANPPYGNTNVVGLPPLETIDPAILAARFRSFLPIDFPQHLDSMLSELFPTIISQSIPSSDAFTLNCRPLIMLDMLRQASLTLHRGDVEETPTMFSYATVSQYPLKITHFGVTAPRQTSLGRGLNMAHGLGKTVRAFRVRNGWNVGGYPVPPATELWRHGHCAEMQAIPAVVYWCENLGMKNVVIYSLAMHKSGKETHKMCENCIAYIRTRVLANNPSWVVVDHLPDDFPPHQDSMLAELFPNLLSQSFPSSFISRFNPLILVNMLRCESIALHSWDPEDSGRTPTVFSYAATVSHYPLNITRFGVSVGNGSTGAPGLGDAVRAYRIRRWNAGGASVPPQPMYEPWKHGNCAEMQSIPPVVEWCESHGLENVVIFSLAMHKSGKKMPTCANCITYIYGRVLKSNPSWVVVDASTGMGFTSRGAMLPGIWPQYWLGSQAAGGR</sequence>
<dbReference type="AlphaFoldDB" id="A0A8H6I416"/>
<dbReference type="EMBL" id="JACGCI010000019">
    <property type="protein sequence ID" value="KAF6758229.1"/>
    <property type="molecule type" value="Genomic_DNA"/>
</dbReference>
<keyword evidence="3" id="KW-1185">Reference proteome</keyword>
<reference evidence="2 3" key="1">
    <citation type="submission" date="2020-07" db="EMBL/GenBank/DDBJ databases">
        <title>Comparative genomics of pyrophilous fungi reveals a link between fire events and developmental genes.</title>
        <authorList>
            <consortium name="DOE Joint Genome Institute"/>
            <person name="Steindorff A.S."/>
            <person name="Carver A."/>
            <person name="Calhoun S."/>
            <person name="Stillman K."/>
            <person name="Liu H."/>
            <person name="Lipzen A."/>
            <person name="Pangilinan J."/>
            <person name="Labutti K."/>
            <person name="Bruns T.D."/>
            <person name="Grigoriev I.V."/>
        </authorList>
    </citation>
    <scope>NUCLEOTIDE SEQUENCE [LARGE SCALE GENOMIC DNA]</scope>
    <source>
        <strain evidence="2 3">CBS 144469</strain>
    </source>
</reference>